<dbReference type="Pfam" id="PF01796">
    <property type="entry name" value="OB_ChsH2_C"/>
    <property type="match status" value="1"/>
</dbReference>
<dbReference type="Proteomes" id="UP000809273">
    <property type="component" value="Unassembled WGS sequence"/>
</dbReference>
<comment type="caution">
    <text evidence="2">The sequence shown here is derived from an EMBL/GenBank/DDBJ whole genome shotgun (WGS) entry which is preliminary data.</text>
</comment>
<accession>A0A9D8PNL5</accession>
<dbReference type="InterPro" id="IPR002878">
    <property type="entry name" value="ChsH2_C"/>
</dbReference>
<dbReference type="EMBL" id="JAFGIX010000017">
    <property type="protein sequence ID" value="MBN1572207.1"/>
    <property type="molecule type" value="Genomic_DNA"/>
</dbReference>
<reference evidence="2" key="2">
    <citation type="submission" date="2021-01" db="EMBL/GenBank/DDBJ databases">
        <authorList>
            <person name="Hahn C.R."/>
            <person name="Youssef N.H."/>
            <person name="Elshahed M."/>
        </authorList>
    </citation>
    <scope>NUCLEOTIDE SEQUENCE</scope>
    <source>
        <strain evidence="2">Zod_Metabat.24</strain>
    </source>
</reference>
<feature type="domain" description="ChsH2 C-terminal OB-fold" evidence="1">
    <location>
        <begin position="125"/>
        <end position="191"/>
    </location>
</feature>
<evidence type="ECO:0000259" key="1">
    <source>
        <dbReference type="Pfam" id="PF01796"/>
    </source>
</evidence>
<dbReference type="PANTHER" id="PTHR34075">
    <property type="entry name" value="BLR3430 PROTEIN"/>
    <property type="match status" value="1"/>
</dbReference>
<dbReference type="InterPro" id="IPR052513">
    <property type="entry name" value="Thioester_dehydratase-like"/>
</dbReference>
<organism evidence="2 3">
    <name type="scientific">Candidatus Zymogenus saltonus</name>
    <dbReference type="NCBI Taxonomy" id="2844893"/>
    <lineage>
        <taxon>Bacteria</taxon>
        <taxon>Deltaproteobacteria</taxon>
        <taxon>Candidatus Zymogenia</taxon>
        <taxon>Candidatus Zymogeniales</taxon>
        <taxon>Candidatus Zymogenaceae</taxon>
        <taxon>Candidatus Zymogenus</taxon>
    </lineage>
</organism>
<evidence type="ECO:0000313" key="2">
    <source>
        <dbReference type="EMBL" id="MBN1572207.1"/>
    </source>
</evidence>
<sequence>MAKNVFQDPEKTLYPKLPKIEDIDPKDRGMVKTKLQVFTADDPIGPKLSYNPINREDQDPWKDFREIMRIEWNMEITYRHSLGKYSKFFIELENKKFFATECPKCGFVWAIPRPVCPDCLEICKWKELPGTGTLVSFSVSEFVPGFMDVETPYVLAMVKMDGADSLFTHQLRNWGTERTKIKTGMPVKVVYTKEPVIHPMLLMWYEPA</sequence>
<evidence type="ECO:0000313" key="3">
    <source>
        <dbReference type="Proteomes" id="UP000809273"/>
    </source>
</evidence>
<dbReference type="AlphaFoldDB" id="A0A9D8PNL5"/>
<proteinExistence type="predicted"/>
<name>A0A9D8PNL5_9DELT</name>
<gene>
    <name evidence="2" type="ORF">JW984_03305</name>
</gene>
<dbReference type="PANTHER" id="PTHR34075:SF4">
    <property type="entry name" value="DUF35 DOMAIN-CONTAINING PROTEIN"/>
    <property type="match status" value="1"/>
</dbReference>
<protein>
    <submittedName>
        <fullName evidence="2">OB-fold domain-containing protein</fullName>
    </submittedName>
</protein>
<dbReference type="InterPro" id="IPR012340">
    <property type="entry name" value="NA-bd_OB-fold"/>
</dbReference>
<dbReference type="Gene3D" id="6.10.30.10">
    <property type="match status" value="1"/>
</dbReference>
<reference evidence="2" key="1">
    <citation type="journal article" date="2021" name="Environ. Microbiol.">
        <title>Genomic characterization of three novel Desulfobacterota classes expand the metabolic and phylogenetic diversity of the phylum.</title>
        <authorList>
            <person name="Murphy C.L."/>
            <person name="Biggerstaff J."/>
            <person name="Eichhorn A."/>
            <person name="Ewing E."/>
            <person name="Shahan R."/>
            <person name="Soriano D."/>
            <person name="Stewart S."/>
            <person name="VanMol K."/>
            <person name="Walker R."/>
            <person name="Walters P."/>
            <person name="Elshahed M.S."/>
            <person name="Youssef N.H."/>
        </authorList>
    </citation>
    <scope>NUCLEOTIDE SEQUENCE</scope>
    <source>
        <strain evidence="2">Zod_Metabat.24</strain>
    </source>
</reference>
<dbReference type="SUPFAM" id="SSF50249">
    <property type="entry name" value="Nucleic acid-binding proteins"/>
    <property type="match status" value="1"/>
</dbReference>